<feature type="compositionally biased region" description="Basic and acidic residues" evidence="1">
    <location>
        <begin position="87"/>
        <end position="108"/>
    </location>
</feature>
<feature type="compositionally biased region" description="Pro residues" evidence="1">
    <location>
        <begin position="138"/>
        <end position="151"/>
    </location>
</feature>
<evidence type="ECO:0000256" key="1">
    <source>
        <dbReference type="SAM" id="MobiDB-lite"/>
    </source>
</evidence>
<evidence type="ECO:0000313" key="4">
    <source>
        <dbReference type="Proteomes" id="UP001276659"/>
    </source>
</evidence>
<dbReference type="EMBL" id="JASNWA010000010">
    <property type="protein sequence ID" value="KAK3168122.1"/>
    <property type="molecule type" value="Genomic_DNA"/>
</dbReference>
<proteinExistence type="predicted"/>
<dbReference type="PROSITE" id="PS50006">
    <property type="entry name" value="FHA_DOMAIN"/>
    <property type="match status" value="1"/>
</dbReference>
<keyword evidence="4" id="KW-1185">Reference proteome</keyword>
<accession>A0AAD9Z0I7</accession>
<dbReference type="SUPFAM" id="SSF49879">
    <property type="entry name" value="SMAD/FHA domain"/>
    <property type="match status" value="1"/>
</dbReference>
<gene>
    <name evidence="3" type="ORF">OEA41_004568</name>
</gene>
<feature type="region of interest" description="Disordered" evidence="1">
    <location>
        <begin position="1"/>
        <end position="198"/>
    </location>
</feature>
<dbReference type="Proteomes" id="UP001276659">
    <property type="component" value="Unassembled WGS sequence"/>
</dbReference>
<dbReference type="InterPro" id="IPR050923">
    <property type="entry name" value="Cell_Proc_Reg/RNA_Proc"/>
</dbReference>
<feature type="compositionally biased region" description="Basic and acidic residues" evidence="1">
    <location>
        <begin position="1"/>
        <end position="10"/>
    </location>
</feature>
<dbReference type="InterPro" id="IPR008984">
    <property type="entry name" value="SMAD_FHA_dom_sf"/>
</dbReference>
<comment type="caution">
    <text evidence="3">The sequence shown here is derived from an EMBL/GenBank/DDBJ whole genome shotgun (WGS) entry which is preliminary data.</text>
</comment>
<feature type="compositionally biased region" description="Basic residues" evidence="1">
    <location>
        <begin position="127"/>
        <end position="137"/>
    </location>
</feature>
<dbReference type="CDD" id="cd22676">
    <property type="entry name" value="FHA_SNIP1_DDL-like"/>
    <property type="match status" value="1"/>
</dbReference>
<sequence length="347" mass="40469">MPDYSQDRDSRRGHRRRYSSEPEDDRPRKDSDSRKWSPDRNRTSDRHGGRPREDSRSRSDYSKRYRSRSPRNDRPRVRRKYSSNSESPDRRPRSHRDDRRHAKPDRSISRSPPLKRRRSDSRDDRRHSSRRRDHRKSSPPPRRSQSPPPAPLNKRSHAPLPSQKDAFTGDPTSSALTKPPREAEKQKPNYAPTGKLAAETNTVANTTIVLKYNEPPEARLPPPSSPWRLYIFKGSDVLETLPLHERSCWLFGRERAVVDFATEHPSCSKQHAVMQFRYTEKKNEWGERKGGVKPYVIDLESANGTRVNGEKVPERQFFELRSGDVVTFGDSTREYVLMLPPKEEKKS</sequence>
<dbReference type="AlphaFoldDB" id="A0AAD9Z0I7"/>
<dbReference type="SMART" id="SM00240">
    <property type="entry name" value="FHA"/>
    <property type="match status" value="1"/>
</dbReference>
<feature type="compositionally biased region" description="Basic and acidic residues" evidence="1">
    <location>
        <begin position="25"/>
        <end position="63"/>
    </location>
</feature>
<feature type="domain" description="FHA" evidence="2">
    <location>
        <begin position="249"/>
        <end position="312"/>
    </location>
</feature>
<dbReference type="PANTHER" id="PTHR23308">
    <property type="entry name" value="NUCLEAR INHIBITOR OF PROTEIN PHOSPHATASE-1"/>
    <property type="match status" value="1"/>
</dbReference>
<protein>
    <recommendedName>
        <fullName evidence="2">FHA domain-containing protein</fullName>
    </recommendedName>
</protein>
<organism evidence="3 4">
    <name type="scientific">Lepraria neglecta</name>
    <dbReference type="NCBI Taxonomy" id="209136"/>
    <lineage>
        <taxon>Eukaryota</taxon>
        <taxon>Fungi</taxon>
        <taxon>Dikarya</taxon>
        <taxon>Ascomycota</taxon>
        <taxon>Pezizomycotina</taxon>
        <taxon>Lecanoromycetes</taxon>
        <taxon>OSLEUM clade</taxon>
        <taxon>Lecanoromycetidae</taxon>
        <taxon>Lecanorales</taxon>
        <taxon>Lecanorineae</taxon>
        <taxon>Stereocaulaceae</taxon>
        <taxon>Lepraria</taxon>
    </lineage>
</organism>
<evidence type="ECO:0000313" key="3">
    <source>
        <dbReference type="EMBL" id="KAK3168122.1"/>
    </source>
</evidence>
<reference evidence="3" key="1">
    <citation type="submission" date="2022-11" db="EMBL/GenBank/DDBJ databases">
        <title>Chromosomal genome sequence assembly and mating type (MAT) locus characterization of the leprose asexual lichenized fungus Lepraria neglecta (Nyl.) Erichsen.</title>
        <authorList>
            <person name="Allen J.L."/>
            <person name="Pfeffer B."/>
        </authorList>
    </citation>
    <scope>NUCLEOTIDE SEQUENCE</scope>
    <source>
        <strain evidence="3">Allen 5258</strain>
    </source>
</reference>
<dbReference type="Gene3D" id="2.60.200.20">
    <property type="match status" value="1"/>
</dbReference>
<dbReference type="InterPro" id="IPR000253">
    <property type="entry name" value="FHA_dom"/>
</dbReference>
<name>A0AAD9Z0I7_9LECA</name>
<dbReference type="Pfam" id="PF00498">
    <property type="entry name" value="FHA"/>
    <property type="match status" value="1"/>
</dbReference>
<evidence type="ECO:0000259" key="2">
    <source>
        <dbReference type="PROSITE" id="PS50006"/>
    </source>
</evidence>